<evidence type="ECO:0000313" key="6">
    <source>
        <dbReference type="Proteomes" id="UP000215545"/>
    </source>
</evidence>
<dbReference type="AlphaFoldDB" id="A0A1N6NG34"/>
<feature type="coiled-coil region" evidence="1">
    <location>
        <begin position="275"/>
        <end position="302"/>
    </location>
</feature>
<keyword evidence="6" id="KW-1185">Reference proteome</keyword>
<dbReference type="Gene3D" id="1.40.20.10">
    <property type="entry name" value="CHAD domain"/>
    <property type="match status" value="1"/>
</dbReference>
<dbReference type="EMBL" id="MWSK01000001">
    <property type="protein sequence ID" value="OXS80037.1"/>
    <property type="molecule type" value="Genomic_DNA"/>
</dbReference>
<evidence type="ECO:0000313" key="3">
    <source>
        <dbReference type="EMBL" id="OXS80037.1"/>
    </source>
</evidence>
<evidence type="ECO:0000313" key="4">
    <source>
        <dbReference type="EMBL" id="SIP91039.1"/>
    </source>
</evidence>
<dbReference type="PANTHER" id="PTHR39339:SF1">
    <property type="entry name" value="CHAD DOMAIN-CONTAINING PROTEIN"/>
    <property type="match status" value="1"/>
</dbReference>
<dbReference type="SMART" id="SM00880">
    <property type="entry name" value="CHAD"/>
    <property type="match status" value="1"/>
</dbReference>
<feature type="domain" description="CHAD" evidence="2">
    <location>
        <begin position="30"/>
        <end position="310"/>
    </location>
</feature>
<dbReference type="EMBL" id="FTLX01000001">
    <property type="protein sequence ID" value="SIP91039.1"/>
    <property type="molecule type" value="Genomic_DNA"/>
</dbReference>
<reference evidence="4 5" key="1">
    <citation type="submission" date="2017-01" db="EMBL/GenBank/DDBJ databases">
        <authorList>
            <person name="Mah S.A."/>
            <person name="Swanson W.J."/>
            <person name="Moy G.W."/>
            <person name="Vacquier V.D."/>
        </authorList>
    </citation>
    <scope>NUCLEOTIDE SEQUENCE [LARGE SCALE GENOMIC DNA]</scope>
    <source>
        <strain evidence="4 5">NIO-1016</strain>
    </source>
</reference>
<organism evidence="4 5">
    <name type="scientific">Domibacillus enclensis</name>
    <dbReference type="NCBI Taxonomy" id="1017273"/>
    <lineage>
        <taxon>Bacteria</taxon>
        <taxon>Bacillati</taxon>
        <taxon>Bacillota</taxon>
        <taxon>Bacilli</taxon>
        <taxon>Bacillales</taxon>
        <taxon>Bacillaceae</taxon>
        <taxon>Domibacillus</taxon>
    </lineage>
</organism>
<evidence type="ECO:0000313" key="5">
    <source>
        <dbReference type="Proteomes" id="UP000186385"/>
    </source>
</evidence>
<proteinExistence type="predicted"/>
<dbReference type="Pfam" id="PF05235">
    <property type="entry name" value="CHAD"/>
    <property type="match status" value="1"/>
</dbReference>
<dbReference type="PANTHER" id="PTHR39339">
    <property type="entry name" value="SLR1444 PROTEIN"/>
    <property type="match status" value="1"/>
</dbReference>
<dbReference type="RefSeq" id="WP_045851086.1">
    <property type="nucleotide sequence ID" value="NZ_FTLX01000001.1"/>
</dbReference>
<evidence type="ECO:0000256" key="1">
    <source>
        <dbReference type="SAM" id="Coils"/>
    </source>
</evidence>
<dbReference type="PROSITE" id="PS51708">
    <property type="entry name" value="CHAD"/>
    <property type="match status" value="1"/>
</dbReference>
<dbReference type="InterPro" id="IPR038186">
    <property type="entry name" value="CHAD_dom_sf"/>
</dbReference>
<keyword evidence="1" id="KW-0175">Coiled coil</keyword>
<dbReference type="Proteomes" id="UP000215545">
    <property type="component" value="Unassembled WGS sequence"/>
</dbReference>
<dbReference type="OrthoDB" id="2958798at2"/>
<sequence length="310" mass="36247">MAKKKKTCSICQRKDVLLSLPNGFICEECAAQSAEAVLDQWQQQLQKQFDVYVSSCSKSKTADEPEPIHQARVNGRKLRSLLEFLNVPKKHPLLKTIKKIHSLLNPIREADVFLNAFSRRKQTVFQEVSDYVEQDRYKHKKKLQKQLPDLVEKLKMVEWPSFMQNELPSYALRIRQRARVQSFEQDFRERVAHYHQTADAHGKQADISIEALHKVRIRSKALRYMYGDLAERTSRDFSEEEAYFKAIQSQFGDINDLQDGLKKLKQYKKKINTPRNETKKAVKKLKKRLAEKVEKVSLKSEETKQPNQSA</sequence>
<evidence type="ECO:0000259" key="2">
    <source>
        <dbReference type="PROSITE" id="PS51708"/>
    </source>
</evidence>
<gene>
    <name evidence="3" type="ORF">B1B05_00700</name>
    <name evidence="4" type="ORF">SAMN05443094_101144</name>
</gene>
<reference evidence="3" key="3">
    <citation type="submission" date="2017-03" db="EMBL/GenBank/DDBJ databases">
        <authorList>
            <person name="Dastager S.G."/>
            <person name="Neurgaonkar P.S."/>
            <person name="Dharne M.S."/>
        </authorList>
    </citation>
    <scope>NUCLEOTIDE SEQUENCE</scope>
    <source>
        <strain evidence="3">DSM 25145</strain>
    </source>
</reference>
<dbReference type="STRING" id="1017273.SAMN05443094_101144"/>
<dbReference type="InterPro" id="IPR007899">
    <property type="entry name" value="CHAD_dom"/>
</dbReference>
<protein>
    <submittedName>
        <fullName evidence="4">CHAD domain-containing protein</fullName>
    </submittedName>
</protein>
<reference evidence="6" key="2">
    <citation type="submission" date="2017-03" db="EMBL/GenBank/DDBJ databases">
        <title>Bacillus sp. V-88(T) DSM27956, whole genome shotgun sequencing project.</title>
        <authorList>
            <person name="Dastager S.G."/>
            <person name="Neurgaonkar P.S."/>
            <person name="Dharne M.S."/>
        </authorList>
    </citation>
    <scope>NUCLEOTIDE SEQUENCE [LARGE SCALE GENOMIC DNA]</scope>
    <source>
        <strain evidence="6">DSM 25145</strain>
    </source>
</reference>
<accession>A0A1N6NG34</accession>
<dbReference type="Proteomes" id="UP000186385">
    <property type="component" value="Unassembled WGS sequence"/>
</dbReference>
<name>A0A1N6NG34_9BACI</name>